<evidence type="ECO:0000256" key="7">
    <source>
        <dbReference type="ARBA" id="ARBA00022598"/>
    </source>
</evidence>
<evidence type="ECO:0000256" key="8">
    <source>
        <dbReference type="ARBA" id="ARBA00022741"/>
    </source>
</evidence>
<evidence type="ECO:0000256" key="3">
    <source>
        <dbReference type="ARBA" id="ARBA00004496"/>
    </source>
</evidence>
<keyword evidence="12" id="KW-0961">Cell wall biogenesis/degradation</keyword>
<dbReference type="Gene3D" id="3.40.50.20">
    <property type="match status" value="1"/>
</dbReference>
<evidence type="ECO:0000256" key="11">
    <source>
        <dbReference type="ARBA" id="ARBA00022984"/>
    </source>
</evidence>
<dbReference type="InterPro" id="IPR000291">
    <property type="entry name" value="D-Ala_lig_Van_CS"/>
</dbReference>
<evidence type="ECO:0000256" key="9">
    <source>
        <dbReference type="ARBA" id="ARBA00022840"/>
    </source>
</evidence>
<dbReference type="InterPro" id="IPR013815">
    <property type="entry name" value="ATP_grasp_subdomain_1"/>
</dbReference>
<organism evidence="16 17">
    <name type="scientific">Candidatus Thermochlorobacter aerophilus</name>
    <dbReference type="NCBI Taxonomy" id="1868324"/>
    <lineage>
        <taxon>Bacteria</taxon>
        <taxon>Pseudomonadati</taxon>
        <taxon>Chlorobiota</taxon>
        <taxon>Chlorobiia</taxon>
        <taxon>Chlorobiales</taxon>
        <taxon>Candidatus Thermochlorobacteriaceae</taxon>
        <taxon>Candidatus Thermochlorobacter</taxon>
    </lineage>
</organism>
<comment type="catalytic activity">
    <reaction evidence="13">
        <text>2 D-alanine + ATP = D-alanyl-D-alanine + ADP + phosphate + H(+)</text>
        <dbReference type="Rhea" id="RHEA:11224"/>
        <dbReference type="ChEBI" id="CHEBI:15378"/>
        <dbReference type="ChEBI" id="CHEBI:30616"/>
        <dbReference type="ChEBI" id="CHEBI:43474"/>
        <dbReference type="ChEBI" id="CHEBI:57416"/>
        <dbReference type="ChEBI" id="CHEBI:57822"/>
        <dbReference type="ChEBI" id="CHEBI:456216"/>
        <dbReference type="EC" id="6.3.2.4"/>
    </reaction>
</comment>
<dbReference type="SUPFAM" id="SSF52440">
    <property type="entry name" value="PreATP-grasp domain"/>
    <property type="match status" value="1"/>
</dbReference>
<dbReference type="Proteomes" id="UP000266389">
    <property type="component" value="Unassembled WGS sequence"/>
</dbReference>
<name>A0A395LVP2_9BACT</name>
<evidence type="ECO:0000256" key="10">
    <source>
        <dbReference type="ARBA" id="ARBA00022960"/>
    </source>
</evidence>
<protein>
    <recommendedName>
        <fullName evidence="5">D-alanine--D-alanine ligase</fullName>
        <ecNumber evidence="5">6.3.2.4</ecNumber>
    </recommendedName>
</protein>
<dbReference type="SUPFAM" id="SSF56059">
    <property type="entry name" value="Glutathione synthetase ATP-binding domain-like"/>
    <property type="match status" value="1"/>
</dbReference>
<evidence type="ECO:0000256" key="1">
    <source>
        <dbReference type="ARBA" id="ARBA00001936"/>
    </source>
</evidence>
<evidence type="ECO:0000256" key="13">
    <source>
        <dbReference type="ARBA" id="ARBA00047614"/>
    </source>
</evidence>
<dbReference type="GO" id="GO:0046872">
    <property type="term" value="F:metal ion binding"/>
    <property type="evidence" value="ECO:0007669"/>
    <property type="project" value="InterPro"/>
</dbReference>
<dbReference type="InterPro" id="IPR011095">
    <property type="entry name" value="Dala_Dala_lig_C"/>
</dbReference>
<evidence type="ECO:0000256" key="6">
    <source>
        <dbReference type="ARBA" id="ARBA00022490"/>
    </source>
</evidence>
<evidence type="ECO:0000256" key="5">
    <source>
        <dbReference type="ARBA" id="ARBA00012216"/>
    </source>
</evidence>
<dbReference type="Pfam" id="PF07478">
    <property type="entry name" value="Dala_Dala_lig_C"/>
    <property type="match status" value="1"/>
</dbReference>
<dbReference type="PANTHER" id="PTHR23132">
    <property type="entry name" value="D-ALANINE--D-ALANINE LIGASE"/>
    <property type="match status" value="1"/>
</dbReference>
<keyword evidence="10" id="KW-0133">Cell shape</keyword>
<dbReference type="GO" id="GO:0005737">
    <property type="term" value="C:cytoplasm"/>
    <property type="evidence" value="ECO:0007669"/>
    <property type="project" value="UniProtKB-SubCell"/>
</dbReference>
<comment type="cofactor">
    <cofactor evidence="2">
        <name>Mg(2+)</name>
        <dbReference type="ChEBI" id="CHEBI:18420"/>
    </cofactor>
</comment>
<dbReference type="PROSITE" id="PS00844">
    <property type="entry name" value="DALA_DALA_LIGASE_2"/>
    <property type="match status" value="1"/>
</dbReference>
<evidence type="ECO:0000256" key="12">
    <source>
        <dbReference type="ARBA" id="ARBA00023316"/>
    </source>
</evidence>
<dbReference type="PROSITE" id="PS50975">
    <property type="entry name" value="ATP_GRASP"/>
    <property type="match status" value="1"/>
</dbReference>
<dbReference type="GO" id="GO:0008360">
    <property type="term" value="P:regulation of cell shape"/>
    <property type="evidence" value="ECO:0007669"/>
    <property type="project" value="UniProtKB-KW"/>
</dbReference>
<evidence type="ECO:0000256" key="4">
    <source>
        <dbReference type="ARBA" id="ARBA00010871"/>
    </source>
</evidence>
<dbReference type="EMBL" id="PHFL01000076">
    <property type="protein sequence ID" value="RFM22789.1"/>
    <property type="molecule type" value="Genomic_DNA"/>
</dbReference>
<reference evidence="16 17" key="1">
    <citation type="journal article" date="2011" name="ISME J.">
        <title>Community ecology of hot spring cyanobacterial mats: predominant populations and their functional potential.</title>
        <authorList>
            <person name="Klatt C.G."/>
            <person name="Wood J.M."/>
            <person name="Rusch D.B."/>
            <person name="Bateson M.M."/>
            <person name="Hamamura N."/>
            <person name="Heidelberg J.F."/>
            <person name="Grossman A.R."/>
            <person name="Bhaya D."/>
            <person name="Cohan F.M."/>
            <person name="Kuhl M."/>
            <person name="Bryant D.A."/>
            <person name="Ward D.M."/>
        </authorList>
    </citation>
    <scope>NUCLEOTIDE SEQUENCE [LARGE SCALE GENOMIC DNA]</scope>
    <source>
        <strain evidence="16">OS</strain>
    </source>
</reference>
<keyword evidence="9 14" id="KW-0067">ATP-binding</keyword>
<dbReference type="EC" id="6.3.2.4" evidence="5"/>
<keyword evidence="11" id="KW-0573">Peptidoglycan synthesis</keyword>
<keyword evidence="7" id="KW-0436">Ligase</keyword>
<evidence type="ECO:0000256" key="14">
    <source>
        <dbReference type="PROSITE-ProRule" id="PRU00409"/>
    </source>
</evidence>
<comment type="caution">
    <text evidence="16">The sequence shown here is derived from an EMBL/GenBank/DDBJ whole genome shotgun (WGS) entry which is preliminary data.</text>
</comment>
<evidence type="ECO:0000313" key="17">
    <source>
        <dbReference type="Proteomes" id="UP000266389"/>
    </source>
</evidence>
<dbReference type="GO" id="GO:0005524">
    <property type="term" value="F:ATP binding"/>
    <property type="evidence" value="ECO:0007669"/>
    <property type="project" value="UniProtKB-UniRule"/>
</dbReference>
<comment type="similarity">
    <text evidence="4">Belongs to the D-alanine--D-alanine ligase family.</text>
</comment>
<dbReference type="Gene3D" id="3.30.470.20">
    <property type="entry name" value="ATP-grasp fold, B domain"/>
    <property type="match status" value="1"/>
</dbReference>
<evidence type="ECO:0000259" key="15">
    <source>
        <dbReference type="PROSITE" id="PS50975"/>
    </source>
</evidence>
<dbReference type="InterPro" id="IPR011761">
    <property type="entry name" value="ATP-grasp"/>
</dbReference>
<gene>
    <name evidence="16" type="ORF">D0433_14410</name>
</gene>
<dbReference type="Gene3D" id="3.30.1490.20">
    <property type="entry name" value="ATP-grasp fold, A domain"/>
    <property type="match status" value="1"/>
</dbReference>
<feature type="domain" description="ATP-grasp" evidence="15">
    <location>
        <begin position="120"/>
        <end position="339"/>
    </location>
</feature>
<sequence length="350" mass="39014">MKVALLYNQKPEASLATSRYTSDEFAEWDNPETIEAVAAALREHAQVSELILIDCHPERILTVVETLQRAKPDICFNMVEGIGAPSREAQIPALLDLMGIPYTGSDPTTLCITLDKARTKEILAYYGIPTPAFSLVSSVSEVPVFVQRAHTYPMIVKPLHEGSSKGIFERSVVTTPDELSQQLLEVLTVYKQPALVEAFLAGREFTVGLLGNGDSVETLPIVEITFEHLPAHSRKIYSYEAKWLWDDPHHPVEVFRCPAPIAPALADEINALCKQAYHALRCRDWARIDVRLDLHHRPHIIEVNPLPGILPNPDEHSCLPMAARQAGLSYTQLIHRVLDEALKRCALAQN</sequence>
<proteinExistence type="inferred from homology"/>
<comment type="subcellular location">
    <subcellularLocation>
        <location evidence="3">Cytoplasm</location>
    </subcellularLocation>
</comment>
<dbReference type="AlphaFoldDB" id="A0A395LVP2"/>
<dbReference type="GO" id="GO:0071555">
    <property type="term" value="P:cell wall organization"/>
    <property type="evidence" value="ECO:0007669"/>
    <property type="project" value="UniProtKB-KW"/>
</dbReference>
<dbReference type="GO" id="GO:0009252">
    <property type="term" value="P:peptidoglycan biosynthetic process"/>
    <property type="evidence" value="ECO:0007669"/>
    <property type="project" value="UniProtKB-KW"/>
</dbReference>
<dbReference type="GO" id="GO:0008716">
    <property type="term" value="F:D-alanine-D-alanine ligase activity"/>
    <property type="evidence" value="ECO:0007669"/>
    <property type="project" value="UniProtKB-EC"/>
</dbReference>
<accession>A0A395LVP2</accession>
<dbReference type="PANTHER" id="PTHR23132:SF23">
    <property type="entry name" value="D-ALANINE--D-ALANINE LIGASE B"/>
    <property type="match status" value="1"/>
</dbReference>
<dbReference type="InterPro" id="IPR016185">
    <property type="entry name" value="PreATP-grasp_dom_sf"/>
</dbReference>
<keyword evidence="8 14" id="KW-0547">Nucleotide-binding</keyword>
<comment type="cofactor">
    <cofactor evidence="1">
        <name>Mn(2+)</name>
        <dbReference type="ChEBI" id="CHEBI:29035"/>
    </cofactor>
</comment>
<evidence type="ECO:0000256" key="2">
    <source>
        <dbReference type="ARBA" id="ARBA00001946"/>
    </source>
</evidence>
<evidence type="ECO:0000313" key="16">
    <source>
        <dbReference type="EMBL" id="RFM22789.1"/>
    </source>
</evidence>
<keyword evidence="6" id="KW-0963">Cytoplasm</keyword>